<dbReference type="AlphaFoldDB" id="A0AAE9B1R5"/>
<dbReference type="EMBL" id="SPAZ01000093">
    <property type="protein sequence ID" value="TQE36281.1"/>
    <property type="molecule type" value="Genomic_DNA"/>
</dbReference>
<sequence length="238" mass="25265">MSRSPWDHEPVDDRRIDLLMPAPHDGGALLPDASGNRRSGHATAPVSRQYLGSGGQVGNGMVAATTVRADELVPYPPHAAPPYGVAVEPKTPLMTETGESPHTVADHPADAIHLPRPSGPLTPCHPPLPRCRVPENCPPATDAGRRDLRLLPAPTPPNEPPSCPTWPAREPSACAAPNPPACPSPWPRASESVSPRHPAQHCGRGKPPSDSPRVSTLAQQPLSWLQRRYETGCGSLLT</sequence>
<comment type="caution">
    <text evidence="2">The sequence shown here is derived from an EMBL/GenBank/DDBJ whole genome shotgun (WGS) entry which is preliminary data.</text>
</comment>
<dbReference type="RefSeq" id="WP_141581689.1">
    <property type="nucleotide sequence ID" value="NZ_JARAVA010000046.1"/>
</dbReference>
<feature type="compositionally biased region" description="Pro residues" evidence="1">
    <location>
        <begin position="177"/>
        <end position="186"/>
    </location>
</feature>
<feature type="compositionally biased region" description="Pro residues" evidence="1">
    <location>
        <begin position="153"/>
        <end position="164"/>
    </location>
</feature>
<feature type="compositionally biased region" description="Basic and acidic residues" evidence="1">
    <location>
        <begin position="1"/>
        <end position="17"/>
    </location>
</feature>
<evidence type="ECO:0000256" key="1">
    <source>
        <dbReference type="SAM" id="MobiDB-lite"/>
    </source>
</evidence>
<gene>
    <name evidence="2" type="ORF">Sipo8835_10490</name>
</gene>
<feature type="region of interest" description="Disordered" evidence="1">
    <location>
        <begin position="1"/>
        <end position="56"/>
    </location>
</feature>
<proteinExistence type="predicted"/>
<name>A0AAE9B1R5_9ACTN</name>
<organism evidence="2 3">
    <name type="scientific">Streptomyces ipomoeae</name>
    <dbReference type="NCBI Taxonomy" id="103232"/>
    <lineage>
        <taxon>Bacteria</taxon>
        <taxon>Bacillati</taxon>
        <taxon>Actinomycetota</taxon>
        <taxon>Actinomycetes</taxon>
        <taxon>Kitasatosporales</taxon>
        <taxon>Streptomycetaceae</taxon>
        <taxon>Streptomyces</taxon>
    </lineage>
</organism>
<dbReference type="Proteomes" id="UP000318720">
    <property type="component" value="Unassembled WGS sequence"/>
</dbReference>
<evidence type="ECO:0000313" key="2">
    <source>
        <dbReference type="EMBL" id="TQE36281.1"/>
    </source>
</evidence>
<reference evidence="2 3" key="1">
    <citation type="submission" date="2019-03" db="EMBL/GenBank/DDBJ databases">
        <title>Comparative genomic analyses of the sweetpotato soil rot pathogen, Streptomyces ipomoeae.</title>
        <authorList>
            <person name="Ruschel Soares N."/>
            <person name="Badger J.H."/>
            <person name="Huguet-Tapia J.C."/>
            <person name="Clark C.A."/>
            <person name="Pettis G.S."/>
        </authorList>
    </citation>
    <scope>NUCLEOTIDE SEQUENCE [LARGE SCALE GENOMIC DNA]</scope>
    <source>
        <strain evidence="2 3">88-35</strain>
    </source>
</reference>
<evidence type="ECO:0008006" key="4">
    <source>
        <dbReference type="Google" id="ProtNLM"/>
    </source>
</evidence>
<feature type="compositionally biased region" description="Low complexity" evidence="1">
    <location>
        <begin position="165"/>
        <end position="176"/>
    </location>
</feature>
<evidence type="ECO:0000313" key="3">
    <source>
        <dbReference type="Proteomes" id="UP000318720"/>
    </source>
</evidence>
<accession>A0AAE9B1R5</accession>
<protein>
    <recommendedName>
        <fullName evidence="4">Transposase IS701-like DDE domain-containing protein</fullName>
    </recommendedName>
</protein>
<feature type="region of interest" description="Disordered" evidence="1">
    <location>
        <begin position="137"/>
        <end position="219"/>
    </location>
</feature>